<feature type="signal peptide" evidence="3">
    <location>
        <begin position="1"/>
        <end position="23"/>
    </location>
</feature>
<dbReference type="PRINTS" id="PR01415">
    <property type="entry name" value="ANKYRIN"/>
</dbReference>
<keyword evidence="1" id="KW-0677">Repeat</keyword>
<evidence type="ECO:0000256" key="2">
    <source>
        <dbReference type="PROSITE-ProRule" id="PRU00023"/>
    </source>
</evidence>
<accession>A0A162Z9V0</accession>
<proteinExistence type="predicted"/>
<keyword evidence="2" id="KW-0040">ANK repeat</keyword>
<dbReference type="Pfam" id="PF24883">
    <property type="entry name" value="NPHP3_N"/>
    <property type="match status" value="1"/>
</dbReference>
<feature type="repeat" description="ANK" evidence="2">
    <location>
        <begin position="853"/>
        <end position="885"/>
    </location>
</feature>
<feature type="domain" description="Nephrocystin 3-like N-terminal" evidence="5">
    <location>
        <begin position="200"/>
        <end position="363"/>
    </location>
</feature>
<feature type="repeat" description="ANK" evidence="2">
    <location>
        <begin position="825"/>
        <end position="853"/>
    </location>
</feature>
<name>A0A162Z9V0_DIDRA</name>
<keyword evidence="3" id="KW-0732">Signal</keyword>
<dbReference type="PANTHER" id="PTHR10039">
    <property type="entry name" value="AMELOGENIN"/>
    <property type="match status" value="1"/>
</dbReference>
<dbReference type="InterPro" id="IPR002110">
    <property type="entry name" value="Ankyrin_rpt"/>
</dbReference>
<organism evidence="6 7">
    <name type="scientific">Didymella rabiei</name>
    <name type="common">Chickpea ascochyta blight fungus</name>
    <name type="synonym">Mycosphaerella rabiei</name>
    <dbReference type="NCBI Taxonomy" id="5454"/>
    <lineage>
        <taxon>Eukaryota</taxon>
        <taxon>Fungi</taxon>
        <taxon>Dikarya</taxon>
        <taxon>Ascomycota</taxon>
        <taxon>Pezizomycotina</taxon>
        <taxon>Dothideomycetes</taxon>
        <taxon>Pleosporomycetidae</taxon>
        <taxon>Pleosporales</taxon>
        <taxon>Pleosporineae</taxon>
        <taxon>Didymellaceae</taxon>
        <taxon>Ascochyta</taxon>
    </lineage>
</organism>
<dbReference type="Pfam" id="PF00023">
    <property type="entry name" value="Ank"/>
    <property type="match status" value="2"/>
</dbReference>
<dbReference type="PANTHER" id="PTHR10039:SF15">
    <property type="entry name" value="NACHT DOMAIN-CONTAINING PROTEIN"/>
    <property type="match status" value="1"/>
</dbReference>
<dbReference type="SUPFAM" id="SSF48403">
    <property type="entry name" value="Ankyrin repeat"/>
    <property type="match status" value="1"/>
</dbReference>
<comment type="caution">
    <text evidence="6">The sequence shown here is derived from an EMBL/GenBank/DDBJ whole genome shotgun (WGS) entry which is preliminary data.</text>
</comment>
<dbReference type="Pfam" id="PF12796">
    <property type="entry name" value="Ank_2"/>
    <property type="match status" value="2"/>
</dbReference>
<dbReference type="Proteomes" id="UP000076837">
    <property type="component" value="Unassembled WGS sequence"/>
</dbReference>
<gene>
    <name evidence="6" type="ORF">ST47_g8336</name>
</gene>
<dbReference type="SUPFAM" id="SSF52540">
    <property type="entry name" value="P-loop containing nucleoside triphosphate hydrolases"/>
    <property type="match status" value="1"/>
</dbReference>
<dbReference type="Pfam" id="PF22939">
    <property type="entry name" value="WHD_GPIID"/>
    <property type="match status" value="1"/>
</dbReference>
<evidence type="ECO:0000256" key="3">
    <source>
        <dbReference type="SAM" id="SignalP"/>
    </source>
</evidence>
<reference evidence="6 7" key="1">
    <citation type="journal article" date="2016" name="Sci. Rep.">
        <title>Draft genome sequencing and secretome analysis of fungal phytopathogen Ascochyta rabiei provides insight into the necrotrophic effector repertoire.</title>
        <authorList>
            <person name="Verma S."/>
            <person name="Gazara R.K."/>
            <person name="Nizam S."/>
            <person name="Parween S."/>
            <person name="Chattopadhyay D."/>
            <person name="Verma P.K."/>
        </authorList>
    </citation>
    <scope>NUCLEOTIDE SEQUENCE [LARGE SCALE GENOMIC DNA]</scope>
    <source>
        <strain evidence="6 7">ArDII</strain>
    </source>
</reference>
<keyword evidence="7" id="KW-1185">Reference proteome</keyword>
<feature type="repeat" description="ANK" evidence="2">
    <location>
        <begin position="789"/>
        <end position="821"/>
    </location>
</feature>
<dbReference type="Gene3D" id="1.25.40.20">
    <property type="entry name" value="Ankyrin repeat-containing domain"/>
    <property type="match status" value="2"/>
</dbReference>
<dbReference type="InterPro" id="IPR036770">
    <property type="entry name" value="Ankyrin_rpt-contain_sf"/>
</dbReference>
<evidence type="ECO:0000259" key="5">
    <source>
        <dbReference type="Pfam" id="PF24883"/>
    </source>
</evidence>
<feature type="repeat" description="ANK" evidence="2">
    <location>
        <begin position="721"/>
        <end position="753"/>
    </location>
</feature>
<dbReference type="PROSITE" id="PS50088">
    <property type="entry name" value="ANK_REPEAT"/>
    <property type="match status" value="6"/>
</dbReference>
<dbReference type="InterPro" id="IPR056884">
    <property type="entry name" value="NPHP3-like_N"/>
</dbReference>
<feature type="repeat" description="ANK" evidence="2">
    <location>
        <begin position="677"/>
        <end position="703"/>
    </location>
</feature>
<dbReference type="InterPro" id="IPR027417">
    <property type="entry name" value="P-loop_NTPase"/>
</dbReference>
<evidence type="ECO:0000313" key="7">
    <source>
        <dbReference type="Proteomes" id="UP000076837"/>
    </source>
</evidence>
<feature type="repeat" description="ANK" evidence="2">
    <location>
        <begin position="754"/>
        <end position="786"/>
    </location>
</feature>
<feature type="chain" id="PRO_5007841425" evidence="3">
    <location>
        <begin position="24"/>
        <end position="932"/>
    </location>
</feature>
<sequence>MTDPLSIAASIIAILQLSAKVLAYLNDVKNASKDRAQCAMEASNTHSLLTNLRFRLEASTGSEPWYTAVRALAVENGPFDQFKAALLKLQDGMTEGGRLKEAGAALVWKFKRQETVDILNRIERLKSVVEVALQMDHFKLSEAIKRDTESTRADIPMIHSRLNTVQQSQDEEKRQKILAWLSQSNHPAQKSDIIGRKQEGTGEWFTSSPKFTAWLREPGATLFCPGIPGAGKTVIAATAIEHLEKTTRNDTEAVAYLFLNYKEQESQNIVDLLGAIVKQFVQGRALIADHVLELYRRHGGTVKPSTKELANALQAVVSELGTAYLVVDALDECSDSDGTRRQLLAHLRLTQQHAGLQLMVTSRPLPDVVAEFPIATMLVVRADSDDVKQYVTGQLNRLPRCIQRDISLQDQVRDEITTAIDGMFLLARLHVDSLLDKKTKKAVLSTLARLSKSQSALKDAYGDAIERIDNQLNGDSALAKRALSWITLARRPLRVTELLCAFAVESGATELDSDNMLDIEDVVSVCAGLITVEEESGTIRLVHYTTQEFLENILETWNPEAKVDVTMTCLNYLSIDDFRPVVDNTTDLQLRLDNHEFLDYAGSYWGEHAKFVQAYICEEACAFLSDASLLLCAAQVLFRKDSFYLIDLQGFPDCTSTYVHVTLKDDVITTVCAQDYRYRTPVLIAVGQGDMEMAELLIEHGADPFMPGVPEVLSNHLADSNDYSPLHLASIRGHKDLASWLLDKGVKIDTLNLNKETALAVASRSGQRPVVDFLIKNGANVDSIPESFLAKSPLQMAVQGGHVQISSMLLVAGADVNASRWFQPPLFLAARHGHEQITTMLLSVGANIDAQAIGCTALGQASFFGHEKIVKLLLDAGADCNVGDAGWKPLKNAIEGGYVSIIELLVASGAETRGRTLGEILVEVERERQHRE</sequence>
<dbReference type="PROSITE" id="PS50297">
    <property type="entry name" value="ANK_REP_REGION"/>
    <property type="match status" value="6"/>
</dbReference>
<dbReference type="STRING" id="5454.A0A162Z9V0"/>
<feature type="domain" description="GPI inositol-deacylase winged helix" evidence="4">
    <location>
        <begin position="476"/>
        <end position="552"/>
    </location>
</feature>
<evidence type="ECO:0000259" key="4">
    <source>
        <dbReference type="Pfam" id="PF22939"/>
    </source>
</evidence>
<dbReference type="SMART" id="SM00248">
    <property type="entry name" value="ANK"/>
    <property type="match status" value="7"/>
</dbReference>
<dbReference type="EMBL" id="JYNV01000279">
    <property type="protein sequence ID" value="KZM20487.1"/>
    <property type="molecule type" value="Genomic_DNA"/>
</dbReference>
<evidence type="ECO:0000313" key="6">
    <source>
        <dbReference type="EMBL" id="KZM20487.1"/>
    </source>
</evidence>
<protein>
    <submittedName>
        <fullName evidence="6">Uncharacterized protein</fullName>
    </submittedName>
</protein>
<evidence type="ECO:0000256" key="1">
    <source>
        <dbReference type="ARBA" id="ARBA00022737"/>
    </source>
</evidence>
<dbReference type="Gene3D" id="3.40.50.300">
    <property type="entry name" value="P-loop containing nucleotide triphosphate hydrolases"/>
    <property type="match status" value="1"/>
</dbReference>
<dbReference type="AlphaFoldDB" id="A0A162Z9V0"/>
<dbReference type="InterPro" id="IPR054471">
    <property type="entry name" value="GPIID_WHD"/>
</dbReference>